<evidence type="ECO:0000313" key="2">
    <source>
        <dbReference type="EnsemblPlants" id="ONIVA07G17760.4"/>
    </source>
</evidence>
<evidence type="ECO:0000313" key="3">
    <source>
        <dbReference type="Proteomes" id="UP000006591"/>
    </source>
</evidence>
<name>A0A0E0I2L7_ORYNI</name>
<dbReference type="Proteomes" id="UP000006591">
    <property type="component" value="Chromosome 7"/>
</dbReference>
<reference evidence="2" key="1">
    <citation type="submission" date="2015-04" db="UniProtKB">
        <authorList>
            <consortium name="EnsemblPlants"/>
        </authorList>
    </citation>
    <scope>IDENTIFICATION</scope>
    <source>
        <strain evidence="2">SL10</strain>
    </source>
</reference>
<dbReference type="Gramene" id="ONIVA07G17760.4">
    <property type="protein sequence ID" value="ONIVA07G17760.4"/>
    <property type="gene ID" value="ONIVA07G17760"/>
</dbReference>
<accession>A0A0E0I2L7</accession>
<evidence type="ECO:0000256" key="1">
    <source>
        <dbReference type="SAM" id="MobiDB-lite"/>
    </source>
</evidence>
<dbReference type="AlphaFoldDB" id="A0A0E0I2L7"/>
<organism evidence="2">
    <name type="scientific">Oryza nivara</name>
    <name type="common">Indian wild rice</name>
    <name type="synonym">Oryza sativa f. spontanea</name>
    <dbReference type="NCBI Taxonomy" id="4536"/>
    <lineage>
        <taxon>Eukaryota</taxon>
        <taxon>Viridiplantae</taxon>
        <taxon>Streptophyta</taxon>
        <taxon>Embryophyta</taxon>
        <taxon>Tracheophyta</taxon>
        <taxon>Spermatophyta</taxon>
        <taxon>Magnoliopsida</taxon>
        <taxon>Liliopsida</taxon>
        <taxon>Poales</taxon>
        <taxon>Poaceae</taxon>
        <taxon>BOP clade</taxon>
        <taxon>Oryzoideae</taxon>
        <taxon>Oryzeae</taxon>
        <taxon>Oryzinae</taxon>
        <taxon>Oryza</taxon>
    </lineage>
</organism>
<reference evidence="2" key="2">
    <citation type="submission" date="2018-04" db="EMBL/GenBank/DDBJ databases">
        <title>OnivRS2 (Oryza nivara Reference Sequence Version 2).</title>
        <authorList>
            <person name="Zhang J."/>
            <person name="Kudrna D."/>
            <person name="Lee S."/>
            <person name="Talag J."/>
            <person name="Rajasekar S."/>
            <person name="Welchert J."/>
            <person name="Hsing Y.-I."/>
            <person name="Wing R.A."/>
        </authorList>
    </citation>
    <scope>NUCLEOTIDE SEQUENCE [LARGE SCALE GENOMIC DNA]</scope>
    <source>
        <strain evidence="2">SL10</strain>
    </source>
</reference>
<keyword evidence="3" id="KW-1185">Reference proteome</keyword>
<feature type="region of interest" description="Disordered" evidence="1">
    <location>
        <begin position="1"/>
        <end position="31"/>
    </location>
</feature>
<sequence length="63" mass="6891">MGSMRSPELLMEQKLLSTGESEEATTGTTAPDHVGTKFISHQCYIPFTDGIDVYISAKTLELL</sequence>
<dbReference type="HOGENOM" id="CLU_2889719_0_0_1"/>
<protein>
    <submittedName>
        <fullName evidence="2">Uncharacterized protein</fullName>
    </submittedName>
</protein>
<dbReference type="EnsemblPlants" id="ONIVA07G17760.4">
    <property type="protein sequence ID" value="ONIVA07G17760.4"/>
    <property type="gene ID" value="ONIVA07G17760"/>
</dbReference>
<proteinExistence type="predicted"/>